<proteinExistence type="predicted"/>
<name>A0A2G5U991_9PELO</name>
<evidence type="ECO:0000256" key="1">
    <source>
        <dbReference type="SAM" id="MobiDB-lite"/>
    </source>
</evidence>
<gene>
    <name evidence="2" type="primary">Cnig_chr_IV.g15228</name>
    <name evidence="2" type="ORF">B9Z55_015228</name>
</gene>
<protein>
    <submittedName>
        <fullName evidence="2">Uncharacterized protein</fullName>
    </submittedName>
</protein>
<comment type="caution">
    <text evidence="2">The sequence shown here is derived from an EMBL/GenBank/DDBJ whole genome shotgun (WGS) entry which is preliminary data.</text>
</comment>
<evidence type="ECO:0000313" key="3">
    <source>
        <dbReference type="Proteomes" id="UP000230233"/>
    </source>
</evidence>
<evidence type="ECO:0000313" key="2">
    <source>
        <dbReference type="EMBL" id="PIC36115.1"/>
    </source>
</evidence>
<dbReference type="EMBL" id="PDUG01000004">
    <property type="protein sequence ID" value="PIC36115.1"/>
    <property type="molecule type" value="Genomic_DNA"/>
</dbReference>
<organism evidence="2 3">
    <name type="scientific">Caenorhabditis nigoni</name>
    <dbReference type="NCBI Taxonomy" id="1611254"/>
    <lineage>
        <taxon>Eukaryota</taxon>
        <taxon>Metazoa</taxon>
        <taxon>Ecdysozoa</taxon>
        <taxon>Nematoda</taxon>
        <taxon>Chromadorea</taxon>
        <taxon>Rhabditida</taxon>
        <taxon>Rhabditina</taxon>
        <taxon>Rhabditomorpha</taxon>
        <taxon>Rhabditoidea</taxon>
        <taxon>Rhabditidae</taxon>
        <taxon>Peloderinae</taxon>
        <taxon>Caenorhabditis</taxon>
    </lineage>
</organism>
<dbReference type="AlphaFoldDB" id="A0A2G5U991"/>
<feature type="region of interest" description="Disordered" evidence="1">
    <location>
        <begin position="20"/>
        <end position="39"/>
    </location>
</feature>
<keyword evidence="3" id="KW-1185">Reference proteome</keyword>
<dbReference type="Proteomes" id="UP000230233">
    <property type="component" value="Chromosome IV"/>
</dbReference>
<accession>A0A2G5U991</accession>
<sequence length="94" mass="10156">MSAVNRHILSKAIAEMSASNNNSVRLYDPQDTSPSITLSSGKVQSSFRLTFTYNGPLAQGHVRFRPLQNGAGFATRSAYMETQPASQQHPDGTG</sequence>
<reference evidence="3" key="1">
    <citation type="submission" date="2017-10" db="EMBL/GenBank/DDBJ databases">
        <title>Rapid genome shrinkage in a self-fertile nematode reveals novel sperm competition proteins.</title>
        <authorList>
            <person name="Yin D."/>
            <person name="Schwarz E.M."/>
            <person name="Thomas C.G."/>
            <person name="Felde R.L."/>
            <person name="Korf I.F."/>
            <person name="Cutter A.D."/>
            <person name="Schartner C.M."/>
            <person name="Ralston E.J."/>
            <person name="Meyer B.J."/>
            <person name="Haag E.S."/>
        </authorList>
    </citation>
    <scope>NUCLEOTIDE SEQUENCE [LARGE SCALE GENOMIC DNA]</scope>
    <source>
        <strain evidence="3">JU1422</strain>
    </source>
</reference>